<reference evidence="12" key="1">
    <citation type="journal article" date="2019" name="Int. J. Syst. Evol. Microbiol.">
        <title>The Global Catalogue of Microorganisms (GCM) 10K type strain sequencing project: providing services to taxonomists for standard genome sequencing and annotation.</title>
        <authorList>
            <consortium name="The Broad Institute Genomics Platform"/>
            <consortium name="The Broad Institute Genome Sequencing Center for Infectious Disease"/>
            <person name="Wu L."/>
            <person name="Ma J."/>
        </authorList>
    </citation>
    <scope>NUCLEOTIDE SEQUENCE [LARGE SCALE GENOMIC DNA]</scope>
    <source>
        <strain evidence="12">CCUG 53270</strain>
    </source>
</reference>
<dbReference type="InterPro" id="IPR003811">
    <property type="entry name" value="G3P_acylTferase_PlsY"/>
</dbReference>
<feature type="transmembrane region" description="Helical" evidence="10">
    <location>
        <begin position="6"/>
        <end position="26"/>
    </location>
</feature>
<dbReference type="PANTHER" id="PTHR30309">
    <property type="entry name" value="INNER MEMBRANE PROTEIN YGIH"/>
    <property type="match status" value="1"/>
</dbReference>
<evidence type="ECO:0000256" key="9">
    <source>
        <dbReference type="ARBA" id="ARBA00023264"/>
    </source>
</evidence>
<keyword evidence="5 10" id="KW-1133">Transmembrane helix</keyword>
<comment type="pathway">
    <text evidence="10">Lipid metabolism; phospholipid metabolism.</text>
</comment>
<keyword evidence="12" id="KW-1185">Reference proteome</keyword>
<keyword evidence="7 10" id="KW-0472">Membrane</keyword>
<dbReference type="PANTHER" id="PTHR30309:SF0">
    <property type="entry name" value="GLYCEROL-3-PHOSPHATE ACYLTRANSFERASE-RELATED"/>
    <property type="match status" value="1"/>
</dbReference>
<evidence type="ECO:0000256" key="10">
    <source>
        <dbReference type="HAMAP-Rule" id="MF_01043"/>
    </source>
</evidence>
<keyword evidence="11" id="KW-0012">Acyltransferase</keyword>
<feature type="transmembrane region" description="Helical" evidence="10">
    <location>
        <begin position="107"/>
        <end position="131"/>
    </location>
</feature>
<keyword evidence="8 10" id="KW-0594">Phospholipid biosynthesis</keyword>
<dbReference type="Pfam" id="PF02660">
    <property type="entry name" value="G3P_acyltransf"/>
    <property type="match status" value="1"/>
</dbReference>
<evidence type="ECO:0000313" key="12">
    <source>
        <dbReference type="Proteomes" id="UP001597180"/>
    </source>
</evidence>
<feature type="transmembrane region" description="Helical" evidence="10">
    <location>
        <begin position="47"/>
        <end position="70"/>
    </location>
</feature>
<protein>
    <recommendedName>
        <fullName evidence="10">Glycerol-3-phosphate acyltransferase</fullName>
    </recommendedName>
    <alternativeName>
        <fullName evidence="10">Acyl-PO4 G3P acyltransferase</fullName>
    </alternativeName>
    <alternativeName>
        <fullName evidence="10">Acyl-phosphate--glycerol-3-phosphate acyltransferase</fullName>
    </alternativeName>
    <alternativeName>
        <fullName evidence="10">G3P acyltransferase</fullName>
        <shortName evidence="10">GPAT</shortName>
        <ecNumber evidence="10">2.3.1.275</ecNumber>
    </alternativeName>
    <alternativeName>
        <fullName evidence="10">Lysophosphatidic acid synthase</fullName>
        <shortName evidence="10">LPA synthase</shortName>
    </alternativeName>
</protein>
<gene>
    <name evidence="10 11" type="primary">plsY</name>
    <name evidence="11" type="ORF">ACFQ4B_01395</name>
</gene>
<organism evidence="11 12">
    <name type="scientific">Paenibacillus vulneris</name>
    <dbReference type="NCBI Taxonomy" id="1133364"/>
    <lineage>
        <taxon>Bacteria</taxon>
        <taxon>Bacillati</taxon>
        <taxon>Bacillota</taxon>
        <taxon>Bacilli</taxon>
        <taxon>Bacillales</taxon>
        <taxon>Paenibacillaceae</taxon>
        <taxon>Paenibacillus</taxon>
    </lineage>
</organism>
<accession>A0ABW3UDK5</accession>
<evidence type="ECO:0000256" key="5">
    <source>
        <dbReference type="ARBA" id="ARBA00022989"/>
    </source>
</evidence>
<keyword evidence="1 10" id="KW-1003">Cell membrane</keyword>
<evidence type="ECO:0000256" key="2">
    <source>
        <dbReference type="ARBA" id="ARBA00022516"/>
    </source>
</evidence>
<proteinExistence type="inferred from homology"/>
<keyword evidence="3 10" id="KW-0808">Transferase</keyword>
<evidence type="ECO:0000256" key="3">
    <source>
        <dbReference type="ARBA" id="ARBA00022679"/>
    </source>
</evidence>
<evidence type="ECO:0000256" key="6">
    <source>
        <dbReference type="ARBA" id="ARBA00023098"/>
    </source>
</evidence>
<evidence type="ECO:0000256" key="8">
    <source>
        <dbReference type="ARBA" id="ARBA00023209"/>
    </source>
</evidence>
<evidence type="ECO:0000256" key="4">
    <source>
        <dbReference type="ARBA" id="ARBA00022692"/>
    </source>
</evidence>
<comment type="function">
    <text evidence="10">Catalyzes the transfer of an acyl group from acyl-phosphate (acyl-PO(4)) to glycerol-3-phosphate (G3P) to form lysophosphatidic acid (LPA). This enzyme utilizes acyl-phosphate as fatty acyl donor, but not acyl-CoA or acyl-ACP.</text>
</comment>
<dbReference type="EMBL" id="JBHTLU010000005">
    <property type="protein sequence ID" value="MFD1218758.1"/>
    <property type="molecule type" value="Genomic_DNA"/>
</dbReference>
<comment type="caution">
    <text evidence="11">The sequence shown here is derived from an EMBL/GenBank/DDBJ whole genome shotgun (WGS) entry which is preliminary data.</text>
</comment>
<keyword evidence="9 10" id="KW-1208">Phospholipid metabolism</keyword>
<feature type="transmembrane region" description="Helical" evidence="10">
    <location>
        <begin position="163"/>
        <end position="178"/>
    </location>
</feature>
<comment type="subunit">
    <text evidence="10">Probably interacts with PlsX.</text>
</comment>
<evidence type="ECO:0000313" key="11">
    <source>
        <dbReference type="EMBL" id="MFD1218758.1"/>
    </source>
</evidence>
<dbReference type="Proteomes" id="UP001597180">
    <property type="component" value="Unassembled WGS sequence"/>
</dbReference>
<comment type="catalytic activity">
    <reaction evidence="10">
        <text>an acyl phosphate + sn-glycerol 3-phosphate = a 1-acyl-sn-glycero-3-phosphate + phosphate</text>
        <dbReference type="Rhea" id="RHEA:34075"/>
        <dbReference type="ChEBI" id="CHEBI:43474"/>
        <dbReference type="ChEBI" id="CHEBI:57597"/>
        <dbReference type="ChEBI" id="CHEBI:57970"/>
        <dbReference type="ChEBI" id="CHEBI:59918"/>
        <dbReference type="EC" id="2.3.1.275"/>
    </reaction>
</comment>
<dbReference type="RefSeq" id="WP_179136004.1">
    <property type="nucleotide sequence ID" value="NZ_BAABJG010000011.1"/>
</dbReference>
<evidence type="ECO:0000256" key="7">
    <source>
        <dbReference type="ARBA" id="ARBA00023136"/>
    </source>
</evidence>
<comment type="similarity">
    <text evidence="10">Belongs to the PlsY family.</text>
</comment>
<keyword evidence="6 10" id="KW-0443">Lipid metabolism</keyword>
<dbReference type="EC" id="2.3.1.275" evidence="10"/>
<dbReference type="NCBIfam" id="TIGR00023">
    <property type="entry name" value="glycerol-3-phosphate 1-O-acyltransferase PlsY"/>
    <property type="match status" value="1"/>
</dbReference>
<dbReference type="GO" id="GO:0004366">
    <property type="term" value="F:glycerol-3-phosphate O-acyltransferase activity"/>
    <property type="evidence" value="ECO:0007669"/>
    <property type="project" value="UniProtKB-EC"/>
</dbReference>
<dbReference type="HAMAP" id="MF_01043">
    <property type="entry name" value="PlsY"/>
    <property type="match status" value="1"/>
</dbReference>
<sequence>MLSVISIIIAYLLGSISFSFLAGKILKGIDIRNHGSGNAGATNTLRVLGVGPAITVLILDALKGVAAVLVGRWLGQGDVLIEVLCGLAAISGHNWPIYFGFRGGKGIATTIGVMITLAPLAVVYAGIVCILAIALTRYVSLGSLLFTALLPLFIWFMREPIEIFWLSLFVFVFAWVRHRTNIVKLIKGQENKLGSKK</sequence>
<dbReference type="SMART" id="SM01207">
    <property type="entry name" value="G3P_acyltransf"/>
    <property type="match status" value="1"/>
</dbReference>
<name>A0ABW3UDK5_9BACL</name>
<keyword evidence="2 10" id="KW-0444">Lipid biosynthesis</keyword>
<comment type="subcellular location">
    <subcellularLocation>
        <location evidence="10">Cell membrane</location>
        <topology evidence="10">Multi-pass membrane protein</topology>
    </subcellularLocation>
</comment>
<evidence type="ECO:0000256" key="1">
    <source>
        <dbReference type="ARBA" id="ARBA00022475"/>
    </source>
</evidence>
<keyword evidence="4 10" id="KW-0812">Transmembrane</keyword>